<dbReference type="EMBL" id="CAJHUB010000653">
    <property type="protein sequence ID" value="CAD7669669.1"/>
    <property type="molecule type" value="Genomic_DNA"/>
</dbReference>
<dbReference type="AlphaFoldDB" id="A0A811XWC1"/>
<organism evidence="1 2">
    <name type="scientific">Nyctereutes procyonoides</name>
    <name type="common">Raccoon dog</name>
    <name type="synonym">Canis procyonoides</name>
    <dbReference type="NCBI Taxonomy" id="34880"/>
    <lineage>
        <taxon>Eukaryota</taxon>
        <taxon>Metazoa</taxon>
        <taxon>Chordata</taxon>
        <taxon>Craniata</taxon>
        <taxon>Vertebrata</taxon>
        <taxon>Euteleostomi</taxon>
        <taxon>Mammalia</taxon>
        <taxon>Eutheria</taxon>
        <taxon>Laurasiatheria</taxon>
        <taxon>Carnivora</taxon>
        <taxon>Caniformia</taxon>
        <taxon>Canidae</taxon>
        <taxon>Nyctereutes</taxon>
    </lineage>
</organism>
<name>A0A811XWC1_NYCPR</name>
<sequence length="30" mass="3382">MNYYCNYPSGTGRNWGCVYTESGKVGIFTI</sequence>
<comment type="caution">
    <text evidence="1">The sequence shown here is derived from an EMBL/GenBank/DDBJ whole genome shotgun (WGS) entry which is preliminary data.</text>
</comment>
<evidence type="ECO:0000313" key="2">
    <source>
        <dbReference type="Proteomes" id="UP000645828"/>
    </source>
</evidence>
<accession>A0A811XWC1</accession>
<gene>
    <name evidence="1" type="ORF">NYPRO_LOCUS2463</name>
</gene>
<proteinExistence type="predicted"/>
<dbReference type="Proteomes" id="UP000645828">
    <property type="component" value="Unassembled WGS sequence"/>
</dbReference>
<evidence type="ECO:0000313" key="1">
    <source>
        <dbReference type="EMBL" id="CAD7669669.1"/>
    </source>
</evidence>
<reference evidence="1" key="1">
    <citation type="submission" date="2020-12" db="EMBL/GenBank/DDBJ databases">
        <authorList>
            <consortium name="Molecular Ecology Group"/>
        </authorList>
    </citation>
    <scope>NUCLEOTIDE SEQUENCE</scope>
    <source>
        <strain evidence="1">TBG_1078</strain>
    </source>
</reference>
<protein>
    <submittedName>
        <fullName evidence="1">(raccoon dog) hypothetical protein</fullName>
    </submittedName>
</protein>
<keyword evidence="2" id="KW-1185">Reference proteome</keyword>